<comment type="caution">
    <text evidence="3">The sequence shown here is derived from an EMBL/GenBank/DDBJ whole genome shotgun (WGS) entry which is preliminary data.</text>
</comment>
<protein>
    <submittedName>
        <fullName evidence="3">Alpha-1,2-fucosyltransferase</fullName>
    </submittedName>
</protein>
<dbReference type="CDD" id="cd11301">
    <property type="entry name" value="Fut1_Fut2_like"/>
    <property type="match status" value="1"/>
</dbReference>
<keyword evidence="2" id="KW-0808">Transferase</keyword>
<evidence type="ECO:0000313" key="4">
    <source>
        <dbReference type="Proteomes" id="UP001597560"/>
    </source>
</evidence>
<accession>A0ABW6B7F0</accession>
<dbReference type="EMBL" id="JBHUPA010000016">
    <property type="protein sequence ID" value="MFD2964166.1"/>
    <property type="molecule type" value="Genomic_DNA"/>
</dbReference>
<evidence type="ECO:0000256" key="1">
    <source>
        <dbReference type="ARBA" id="ARBA00022676"/>
    </source>
</evidence>
<dbReference type="Proteomes" id="UP001597560">
    <property type="component" value="Unassembled WGS sequence"/>
</dbReference>
<name>A0ABW6B7F0_9SPHI</name>
<dbReference type="Gene3D" id="3.40.50.11350">
    <property type="match status" value="1"/>
</dbReference>
<dbReference type="PANTHER" id="PTHR11927">
    <property type="entry name" value="GALACTOSIDE 2-L-FUCOSYLTRANSFERASE"/>
    <property type="match status" value="1"/>
</dbReference>
<evidence type="ECO:0000256" key="2">
    <source>
        <dbReference type="ARBA" id="ARBA00022679"/>
    </source>
</evidence>
<proteinExistence type="predicted"/>
<organism evidence="3 4">
    <name type="scientific">Olivibacter jilunii</name>
    <dbReference type="NCBI Taxonomy" id="985016"/>
    <lineage>
        <taxon>Bacteria</taxon>
        <taxon>Pseudomonadati</taxon>
        <taxon>Bacteroidota</taxon>
        <taxon>Sphingobacteriia</taxon>
        <taxon>Sphingobacteriales</taxon>
        <taxon>Sphingobacteriaceae</taxon>
        <taxon>Olivibacter</taxon>
    </lineage>
</organism>
<reference evidence="4" key="1">
    <citation type="journal article" date="2019" name="Int. J. Syst. Evol. Microbiol.">
        <title>The Global Catalogue of Microorganisms (GCM) 10K type strain sequencing project: providing services to taxonomists for standard genome sequencing and annotation.</title>
        <authorList>
            <consortium name="The Broad Institute Genomics Platform"/>
            <consortium name="The Broad Institute Genome Sequencing Center for Infectious Disease"/>
            <person name="Wu L."/>
            <person name="Ma J."/>
        </authorList>
    </citation>
    <scope>NUCLEOTIDE SEQUENCE [LARGE SCALE GENOMIC DNA]</scope>
    <source>
        <strain evidence="4">KCTC 23098</strain>
    </source>
</reference>
<keyword evidence="4" id="KW-1185">Reference proteome</keyword>
<dbReference type="Pfam" id="PF01531">
    <property type="entry name" value="Glyco_transf_11"/>
    <property type="match status" value="1"/>
</dbReference>
<keyword evidence="1" id="KW-0328">Glycosyltransferase</keyword>
<dbReference type="PANTHER" id="PTHR11927:SF9">
    <property type="entry name" value="L-FUCOSYLTRANSFERASE"/>
    <property type="match status" value="1"/>
</dbReference>
<dbReference type="RefSeq" id="WP_377612305.1">
    <property type="nucleotide sequence ID" value="NZ_JBHUPA010000016.1"/>
</dbReference>
<sequence>MKIVRFLGGLGNQMFQYAFYKALEKQFATVKADIREFKAYKLHNGFELENVFDIRLKRASALEVNLLDHRNRQWKYRKLRRLLFLKGEYYEEAKLFSYNASLFDDPTSKIYWGYWQHHLYVERVADQLRKDFTFPDLKPSKNLELLNELKQSPQSVAIHVRRGDYLKDPYLGGLVDRQYFEKAILTIKERLENTMFYIFSDDMPWCKENLPLNDNEAKFIDWNKGMESYRDMQLMSNCKHAIISNSSFSWWAAWLNTNPDRLIVVPKVWYRLPEESDFRQMHPSSWVPL</sequence>
<dbReference type="InterPro" id="IPR002516">
    <property type="entry name" value="Glyco_trans_11"/>
</dbReference>
<gene>
    <name evidence="3" type="ORF">ACFS6J_20340</name>
</gene>
<evidence type="ECO:0000313" key="3">
    <source>
        <dbReference type="EMBL" id="MFD2964166.1"/>
    </source>
</evidence>